<feature type="region of interest" description="Disordered" evidence="1">
    <location>
        <begin position="255"/>
        <end position="277"/>
    </location>
</feature>
<dbReference type="GO" id="GO:0051087">
    <property type="term" value="F:protein-folding chaperone binding"/>
    <property type="evidence" value="ECO:0007669"/>
    <property type="project" value="TreeGrafter"/>
</dbReference>
<reference evidence="4 5" key="1">
    <citation type="submission" date="2008-07" db="EMBL/GenBank/DDBJ databases">
        <authorList>
            <person name="El-Sayed N."/>
            <person name="Caler E."/>
            <person name="Inman J."/>
            <person name="Amedeo P."/>
            <person name="Hass B."/>
            <person name="Wortman J."/>
        </authorList>
    </citation>
    <scope>NUCLEOTIDE SEQUENCE [LARGE SCALE GENOMIC DNA]</scope>
    <source>
        <strain evidence="5">ATCC 50983 / TXsc</strain>
    </source>
</reference>
<gene>
    <name evidence="4" type="ORF">Pmar_PMAR016904</name>
</gene>
<dbReference type="Gene3D" id="1.10.287.110">
    <property type="entry name" value="DnaJ domain"/>
    <property type="match status" value="1"/>
</dbReference>
<keyword evidence="2" id="KW-1133">Transmembrane helix</keyword>
<sequence>MKWHPDRNPDNRDAAEERFKNIGEAYQTLGDESKRRQYDAFDNGSSPYGGGAGTKRPTGPSAGTSGPFPGTSGPFPGSSGFARGGFPDSEGFTQGNVYYRQMSMEEAQELFKRAMGMDLDELLRSAMRDSFANPMDSGFYRTSGKADASSRRSGQNPFAGSPNSSGGFGSLFGDMGGDFGNVFRRPPAPNKHTLRQGFEVARFGFDMFGAKMLRKMLRSRAMRRAPQLLRRLFAAAAALLVPSAFFWATSSKNEGPAAVHTSTKQEVVTKNGKKVNH</sequence>
<evidence type="ECO:0000313" key="4">
    <source>
        <dbReference type="EMBL" id="EEQ98661.1"/>
    </source>
</evidence>
<dbReference type="PANTHER" id="PTHR43948">
    <property type="entry name" value="DNAJ HOMOLOG SUBFAMILY B"/>
    <property type="match status" value="1"/>
</dbReference>
<accession>C5LXB2</accession>
<feature type="domain" description="J" evidence="3">
    <location>
        <begin position="1"/>
        <end position="42"/>
    </location>
</feature>
<dbReference type="PROSITE" id="PS00636">
    <property type="entry name" value="DNAJ_1"/>
    <property type="match status" value="1"/>
</dbReference>
<protein>
    <recommendedName>
        <fullName evidence="3">J domain-containing protein</fullName>
    </recommendedName>
</protein>
<feature type="region of interest" description="Disordered" evidence="1">
    <location>
        <begin position="141"/>
        <end position="164"/>
    </location>
</feature>
<dbReference type="InParanoid" id="C5LXB2"/>
<keyword evidence="5" id="KW-1185">Reference proteome</keyword>
<evidence type="ECO:0000256" key="1">
    <source>
        <dbReference type="SAM" id="MobiDB-lite"/>
    </source>
</evidence>
<dbReference type="PANTHER" id="PTHR43948:SF10">
    <property type="entry name" value="MRJ, ISOFORM E"/>
    <property type="match status" value="1"/>
</dbReference>
<feature type="region of interest" description="Disordered" evidence="1">
    <location>
        <begin position="27"/>
        <end position="87"/>
    </location>
</feature>
<dbReference type="CDD" id="cd06257">
    <property type="entry name" value="DnaJ"/>
    <property type="match status" value="1"/>
</dbReference>
<dbReference type="OrthoDB" id="10250354at2759"/>
<proteinExistence type="predicted"/>
<organism evidence="5">
    <name type="scientific">Perkinsus marinus (strain ATCC 50983 / TXsc)</name>
    <dbReference type="NCBI Taxonomy" id="423536"/>
    <lineage>
        <taxon>Eukaryota</taxon>
        <taxon>Sar</taxon>
        <taxon>Alveolata</taxon>
        <taxon>Perkinsozoa</taxon>
        <taxon>Perkinsea</taxon>
        <taxon>Perkinsida</taxon>
        <taxon>Perkinsidae</taxon>
        <taxon>Perkinsus</taxon>
    </lineage>
</organism>
<dbReference type="InterPro" id="IPR018253">
    <property type="entry name" value="DnaJ_domain_CS"/>
</dbReference>
<feature type="transmembrane region" description="Helical" evidence="2">
    <location>
        <begin position="228"/>
        <end position="248"/>
    </location>
</feature>
<dbReference type="GO" id="GO:0051082">
    <property type="term" value="F:unfolded protein binding"/>
    <property type="evidence" value="ECO:0007669"/>
    <property type="project" value="TreeGrafter"/>
</dbReference>
<dbReference type="AlphaFoldDB" id="C5LXB2"/>
<dbReference type="PROSITE" id="PS50076">
    <property type="entry name" value="DNAJ_2"/>
    <property type="match status" value="1"/>
</dbReference>
<evidence type="ECO:0000259" key="3">
    <source>
        <dbReference type="PROSITE" id="PS50076"/>
    </source>
</evidence>
<name>C5LXB2_PERM5</name>
<dbReference type="Pfam" id="PF00226">
    <property type="entry name" value="DnaJ"/>
    <property type="match status" value="1"/>
</dbReference>
<keyword evidence="2" id="KW-0472">Membrane</keyword>
<dbReference type="GeneID" id="9062445"/>
<dbReference type="PRINTS" id="PR00625">
    <property type="entry name" value="JDOMAIN"/>
</dbReference>
<dbReference type="RefSeq" id="XP_002765944.1">
    <property type="nucleotide sequence ID" value="XM_002765898.1"/>
</dbReference>
<dbReference type="Proteomes" id="UP000007800">
    <property type="component" value="Unassembled WGS sequence"/>
</dbReference>
<dbReference type="InterPro" id="IPR001623">
    <property type="entry name" value="DnaJ_domain"/>
</dbReference>
<dbReference type="GO" id="GO:0044183">
    <property type="term" value="F:protein folding chaperone"/>
    <property type="evidence" value="ECO:0007669"/>
    <property type="project" value="TreeGrafter"/>
</dbReference>
<dbReference type="GO" id="GO:0005737">
    <property type="term" value="C:cytoplasm"/>
    <property type="evidence" value="ECO:0007669"/>
    <property type="project" value="TreeGrafter"/>
</dbReference>
<dbReference type="SUPFAM" id="SSF46565">
    <property type="entry name" value="Chaperone J-domain"/>
    <property type="match status" value="1"/>
</dbReference>
<evidence type="ECO:0000313" key="5">
    <source>
        <dbReference type="Proteomes" id="UP000007800"/>
    </source>
</evidence>
<dbReference type="EMBL" id="GG686414">
    <property type="protein sequence ID" value="EEQ98661.1"/>
    <property type="molecule type" value="Genomic_DNA"/>
</dbReference>
<dbReference type="GO" id="GO:0005634">
    <property type="term" value="C:nucleus"/>
    <property type="evidence" value="ECO:0007669"/>
    <property type="project" value="TreeGrafter"/>
</dbReference>
<feature type="compositionally biased region" description="Low complexity" evidence="1">
    <location>
        <begin position="56"/>
        <end position="87"/>
    </location>
</feature>
<dbReference type="InterPro" id="IPR036869">
    <property type="entry name" value="J_dom_sf"/>
</dbReference>
<evidence type="ECO:0000256" key="2">
    <source>
        <dbReference type="SAM" id="Phobius"/>
    </source>
</evidence>
<keyword evidence="2" id="KW-0812">Transmembrane</keyword>